<evidence type="ECO:0000313" key="1">
    <source>
        <dbReference type="EMBL" id="SUZ49420.1"/>
    </source>
</evidence>
<name>A0A381N466_9ZZZZ</name>
<proteinExistence type="predicted"/>
<dbReference type="AlphaFoldDB" id="A0A381N466"/>
<evidence type="ECO:0008006" key="2">
    <source>
        <dbReference type="Google" id="ProtNLM"/>
    </source>
</evidence>
<dbReference type="SUPFAM" id="SSF50993">
    <property type="entry name" value="Peptidase/esterase 'gauge' domain"/>
    <property type="match status" value="1"/>
</dbReference>
<gene>
    <name evidence="1" type="ORF">METZ01_LOCUS2274</name>
</gene>
<accession>A0A381N466</accession>
<reference evidence="1" key="1">
    <citation type="submission" date="2018-05" db="EMBL/GenBank/DDBJ databases">
        <authorList>
            <person name="Lanie J.A."/>
            <person name="Ng W.-L."/>
            <person name="Kazmierczak K.M."/>
            <person name="Andrzejewski T.M."/>
            <person name="Davidsen T.M."/>
            <person name="Wayne K.J."/>
            <person name="Tettelin H."/>
            <person name="Glass J.I."/>
            <person name="Rusch D."/>
            <person name="Podicherti R."/>
            <person name="Tsui H.-C.T."/>
            <person name="Winkler M.E."/>
        </authorList>
    </citation>
    <scope>NUCLEOTIDE SEQUENCE</scope>
</reference>
<protein>
    <recommendedName>
        <fullName evidence="2">Lipoprotein LpqB beta-propeller domain-containing protein</fullName>
    </recommendedName>
</protein>
<organism evidence="1">
    <name type="scientific">marine metagenome</name>
    <dbReference type="NCBI Taxonomy" id="408172"/>
    <lineage>
        <taxon>unclassified sequences</taxon>
        <taxon>metagenomes</taxon>
        <taxon>ecological metagenomes</taxon>
    </lineage>
</organism>
<sequence length="315" mass="33912">MNKRLLTAFAMGFLGLTACAPAADESMSGISDFVPPRDTDVLIAELTFNSQGVPSVGTPTNLTQRRDYDNQPQFVPDGSGFWYTINDPQNDQADIWRYDFATAGVTRVTMSSPESEYSATPLPDGSGISVIRVEADSTQRLWRFDLDGANGAVILPNVAPVGYHAWVDESTLVLFVLGDPATLQRADIHTGLTEVITRNIGRSIQRIPGSDDVSYAQVHEDGTATIMRLPSERTSPEPIAEAVSGGDFHAWAPNGSLLMASGSVVYAWSLSLDEWMPIADFSDLNISISRLAISPDGTQIAMVAEIATIPGFPSN</sequence>
<dbReference type="PROSITE" id="PS51257">
    <property type="entry name" value="PROKAR_LIPOPROTEIN"/>
    <property type="match status" value="1"/>
</dbReference>
<dbReference type="InterPro" id="IPR011042">
    <property type="entry name" value="6-blade_b-propeller_TolB-like"/>
</dbReference>
<dbReference type="EMBL" id="UINC01000114">
    <property type="protein sequence ID" value="SUZ49420.1"/>
    <property type="molecule type" value="Genomic_DNA"/>
</dbReference>
<dbReference type="Gene3D" id="2.120.10.30">
    <property type="entry name" value="TolB, C-terminal domain"/>
    <property type="match status" value="1"/>
</dbReference>